<dbReference type="PANTHER" id="PTHR47743">
    <property type="entry name" value="KIAA1210 / KIAA1211 FAMILY MEMBER"/>
    <property type="match status" value="1"/>
</dbReference>
<dbReference type="Proteomes" id="UP001557470">
    <property type="component" value="Unassembled WGS sequence"/>
</dbReference>
<reference evidence="3 4" key="1">
    <citation type="submission" date="2024-06" db="EMBL/GenBank/DDBJ databases">
        <authorList>
            <person name="Pan Q."/>
            <person name="Wen M."/>
            <person name="Jouanno E."/>
            <person name="Zahm M."/>
            <person name="Klopp C."/>
            <person name="Cabau C."/>
            <person name="Louis A."/>
            <person name="Berthelot C."/>
            <person name="Parey E."/>
            <person name="Roest Crollius H."/>
            <person name="Montfort J."/>
            <person name="Robinson-Rechavi M."/>
            <person name="Bouchez O."/>
            <person name="Lampietro C."/>
            <person name="Lopez Roques C."/>
            <person name="Donnadieu C."/>
            <person name="Postlethwait J."/>
            <person name="Bobe J."/>
            <person name="Verreycken H."/>
            <person name="Guiguen Y."/>
        </authorList>
    </citation>
    <scope>NUCLEOTIDE SEQUENCE [LARGE SCALE GENOMIC DNA]</scope>
    <source>
        <strain evidence="3">Up_M1</strain>
        <tissue evidence="3">Testis</tissue>
    </source>
</reference>
<dbReference type="AlphaFoldDB" id="A0ABD0XPI4"/>
<dbReference type="Pfam" id="PF15262">
    <property type="entry name" value="DUF4592"/>
    <property type="match status" value="1"/>
</dbReference>
<feature type="compositionally biased region" description="Basic and acidic residues" evidence="1">
    <location>
        <begin position="296"/>
        <end position="387"/>
    </location>
</feature>
<feature type="region of interest" description="Disordered" evidence="1">
    <location>
        <begin position="93"/>
        <end position="242"/>
    </location>
</feature>
<feature type="domain" description="DUF4592" evidence="2">
    <location>
        <begin position="136"/>
        <end position="268"/>
    </location>
</feature>
<name>A0ABD0XPI4_UMBPY</name>
<protein>
    <recommendedName>
        <fullName evidence="2">DUF4592 domain-containing protein</fullName>
    </recommendedName>
</protein>
<feature type="region of interest" description="Disordered" evidence="1">
    <location>
        <begin position="43"/>
        <end position="64"/>
    </location>
</feature>
<evidence type="ECO:0000313" key="4">
    <source>
        <dbReference type="Proteomes" id="UP001557470"/>
    </source>
</evidence>
<evidence type="ECO:0000313" key="3">
    <source>
        <dbReference type="EMBL" id="KAL1022604.1"/>
    </source>
</evidence>
<organism evidence="3 4">
    <name type="scientific">Umbra pygmaea</name>
    <name type="common">Eastern mudminnow</name>
    <dbReference type="NCBI Taxonomy" id="75934"/>
    <lineage>
        <taxon>Eukaryota</taxon>
        <taxon>Metazoa</taxon>
        <taxon>Chordata</taxon>
        <taxon>Craniata</taxon>
        <taxon>Vertebrata</taxon>
        <taxon>Euteleostomi</taxon>
        <taxon>Actinopterygii</taxon>
        <taxon>Neopterygii</taxon>
        <taxon>Teleostei</taxon>
        <taxon>Protacanthopterygii</taxon>
        <taxon>Esociformes</taxon>
        <taxon>Umbridae</taxon>
        <taxon>Umbra</taxon>
    </lineage>
</organism>
<feature type="compositionally biased region" description="Basic and acidic residues" evidence="1">
    <location>
        <begin position="51"/>
        <end position="61"/>
    </location>
</feature>
<dbReference type="InterPro" id="IPR026713">
    <property type="entry name" value="CRACD-like"/>
</dbReference>
<comment type="caution">
    <text evidence="3">The sequence shown here is derived from an EMBL/GenBank/DDBJ whole genome shotgun (WGS) entry which is preliminary data.</text>
</comment>
<proteinExistence type="predicted"/>
<evidence type="ECO:0000256" key="1">
    <source>
        <dbReference type="SAM" id="MobiDB-lite"/>
    </source>
</evidence>
<feature type="region of interest" description="Disordered" evidence="1">
    <location>
        <begin position="282"/>
        <end position="395"/>
    </location>
</feature>
<evidence type="ECO:0000259" key="2">
    <source>
        <dbReference type="Pfam" id="PF15262"/>
    </source>
</evidence>
<sequence>MRLATGLGMKSSSDRDVITSFHWNEQINSKRRRQGKFKPFKRLFGKRKKREATERGFDPGELKASFSTEDVCNGVLSDDEETDQHLRELHPIGSRALSHDSVFIPEEPVQEPSPEHTMSQENVSDKVRNLQRQIAQNIKFGQRPPSLRKSEGEEGSSDEEELPRSPLKVLAQVEMEQMDTEPKMTSQSQGDSGSVPASQDQGTSCGAPQTATPSTPLKSPRSKRVLPSTGTIESIDLDGVPQSVARLDNTAAKHKLSVKPKNQRISRKHRRFTLDLHEVDIHGILQEETETADTQRIAEEDTTPEKTKKQKLQEEERQESRKKVELAEQMHREEQEDRRRKAEEWRLRELDEERCRKQEEERILKEEEDRRQREEIERRSKEEEIRGGRRGRRRE</sequence>
<gene>
    <name evidence="3" type="ORF">UPYG_G00029790</name>
</gene>
<dbReference type="EMBL" id="JAGEUA010000001">
    <property type="protein sequence ID" value="KAL1022604.1"/>
    <property type="molecule type" value="Genomic_DNA"/>
</dbReference>
<keyword evidence="4" id="KW-1185">Reference proteome</keyword>
<feature type="compositionally biased region" description="Polar residues" evidence="1">
    <location>
        <begin position="183"/>
        <end position="217"/>
    </location>
</feature>
<accession>A0ABD0XPI4</accession>
<dbReference type="InterPro" id="IPR028030">
    <property type="entry name" value="DUF4592"/>
</dbReference>